<keyword evidence="1" id="KW-1133">Transmembrane helix</keyword>
<feature type="domain" description="Anti-sigma K factor RskA C-terminal" evidence="2">
    <location>
        <begin position="95"/>
        <end position="250"/>
    </location>
</feature>
<dbReference type="PANTHER" id="PTHR37461">
    <property type="entry name" value="ANTI-SIGMA-K FACTOR RSKA"/>
    <property type="match status" value="1"/>
</dbReference>
<dbReference type="InterPro" id="IPR051474">
    <property type="entry name" value="Anti-sigma-K/W_factor"/>
</dbReference>
<organism evidence="3 4">
    <name type="scientific">Flavobacterium album</name>
    <dbReference type="NCBI Taxonomy" id="2175091"/>
    <lineage>
        <taxon>Bacteria</taxon>
        <taxon>Pseudomonadati</taxon>
        <taxon>Bacteroidota</taxon>
        <taxon>Flavobacteriia</taxon>
        <taxon>Flavobacteriales</taxon>
        <taxon>Flavobacteriaceae</taxon>
        <taxon>Flavobacterium</taxon>
    </lineage>
</organism>
<dbReference type="InterPro" id="IPR018764">
    <property type="entry name" value="RskA_C"/>
</dbReference>
<dbReference type="OrthoDB" id="1420916at2"/>
<keyword evidence="1" id="KW-0472">Membrane</keyword>
<dbReference type="GO" id="GO:0005886">
    <property type="term" value="C:plasma membrane"/>
    <property type="evidence" value="ECO:0007669"/>
    <property type="project" value="InterPro"/>
</dbReference>
<gene>
    <name evidence="3" type="ORF">HYN59_12545</name>
</gene>
<protein>
    <submittedName>
        <fullName evidence="3">Anti-sigma factor</fullName>
    </submittedName>
</protein>
<evidence type="ECO:0000259" key="2">
    <source>
        <dbReference type="Pfam" id="PF10099"/>
    </source>
</evidence>
<dbReference type="GO" id="GO:0016989">
    <property type="term" value="F:sigma factor antagonist activity"/>
    <property type="evidence" value="ECO:0007669"/>
    <property type="project" value="TreeGrafter"/>
</dbReference>
<dbReference type="Proteomes" id="UP000244929">
    <property type="component" value="Chromosome"/>
</dbReference>
<dbReference type="GO" id="GO:0006417">
    <property type="term" value="P:regulation of translation"/>
    <property type="evidence" value="ECO:0007669"/>
    <property type="project" value="TreeGrafter"/>
</dbReference>
<keyword evidence="4" id="KW-1185">Reference proteome</keyword>
<proteinExistence type="predicted"/>
<name>A0A2S1QZM9_9FLAO</name>
<keyword evidence="1" id="KW-0812">Transmembrane</keyword>
<accession>A0A2S1QZM9</accession>
<feature type="transmembrane region" description="Helical" evidence="1">
    <location>
        <begin position="91"/>
        <end position="109"/>
    </location>
</feature>
<dbReference type="KEGG" id="falb:HYN59_12545"/>
<dbReference type="AlphaFoldDB" id="A0A2S1QZM9"/>
<dbReference type="RefSeq" id="WP_108778584.1">
    <property type="nucleotide sequence ID" value="NZ_CP029186.1"/>
</dbReference>
<evidence type="ECO:0000313" key="3">
    <source>
        <dbReference type="EMBL" id="AWH85882.1"/>
    </source>
</evidence>
<dbReference type="Pfam" id="PF10099">
    <property type="entry name" value="RskA_C"/>
    <property type="match status" value="1"/>
</dbReference>
<dbReference type="PANTHER" id="PTHR37461:SF1">
    <property type="entry name" value="ANTI-SIGMA-K FACTOR RSKA"/>
    <property type="match status" value="1"/>
</dbReference>
<dbReference type="EMBL" id="CP029186">
    <property type="protein sequence ID" value="AWH85882.1"/>
    <property type="molecule type" value="Genomic_DNA"/>
</dbReference>
<evidence type="ECO:0000313" key="4">
    <source>
        <dbReference type="Proteomes" id="UP000244929"/>
    </source>
</evidence>
<reference evidence="3 4" key="1">
    <citation type="submission" date="2018-04" db="EMBL/GenBank/DDBJ databases">
        <title>Genome sequencing of Flavobacterium sp. HYN0059.</title>
        <authorList>
            <person name="Yi H."/>
            <person name="Baek C."/>
        </authorList>
    </citation>
    <scope>NUCLEOTIDE SEQUENCE [LARGE SCALE GENOMIC DNA]</scope>
    <source>
        <strain evidence="3 4">HYN0059</strain>
    </source>
</reference>
<sequence>MNTREYIDSGILELYVFGRLSDEENDEVHQMAESSQEVRDEIISIEKAVINLSYSVAPYLSAENYEKIRQQLIEKHSGVVEMKPKRGMSPWLGWAAAVILMFGLGYQYYQYNEVTKEVQAVTKERGKFEQMVASLQVKNNESEKALSVIRDKFSKVVTLEGQAAAPEAYAKVYVNPNKKEIYVDIAGLPAAPEGKVYQVWALKLDPLTPTSIGVLDNASKTNGILQVENFDEADAFGITLEPAGGSASPTMEQLYTLGKV</sequence>
<evidence type="ECO:0000256" key="1">
    <source>
        <dbReference type="SAM" id="Phobius"/>
    </source>
</evidence>